<keyword evidence="4" id="KW-1185">Reference proteome</keyword>
<evidence type="ECO:0000313" key="3">
    <source>
        <dbReference type="EMBL" id="CAL1150537.1"/>
    </source>
</evidence>
<reference evidence="2" key="1">
    <citation type="submission" date="2022-10" db="EMBL/GenBank/DDBJ databases">
        <authorList>
            <person name="Chen Y."/>
            <person name="Dougan E. K."/>
            <person name="Chan C."/>
            <person name="Rhodes N."/>
            <person name="Thang M."/>
        </authorList>
    </citation>
    <scope>NUCLEOTIDE SEQUENCE</scope>
</reference>
<organism evidence="2">
    <name type="scientific">Cladocopium goreaui</name>
    <dbReference type="NCBI Taxonomy" id="2562237"/>
    <lineage>
        <taxon>Eukaryota</taxon>
        <taxon>Sar</taxon>
        <taxon>Alveolata</taxon>
        <taxon>Dinophyceae</taxon>
        <taxon>Suessiales</taxon>
        <taxon>Symbiodiniaceae</taxon>
        <taxon>Cladocopium</taxon>
    </lineage>
</organism>
<gene>
    <name evidence="2" type="ORF">C1SCF055_LOCUS23573</name>
</gene>
<proteinExistence type="predicted"/>
<name>A0A9P1G4M4_9DINO</name>
<feature type="signal peptide" evidence="1">
    <location>
        <begin position="1"/>
        <end position="24"/>
    </location>
</feature>
<evidence type="ECO:0000313" key="2">
    <source>
        <dbReference type="EMBL" id="CAI3997162.1"/>
    </source>
</evidence>
<dbReference type="EMBL" id="CAMXCT010002300">
    <property type="protein sequence ID" value="CAI3997162.1"/>
    <property type="molecule type" value="Genomic_DNA"/>
</dbReference>
<dbReference type="EMBL" id="CAMXCT020002300">
    <property type="protein sequence ID" value="CAL1150537.1"/>
    <property type="molecule type" value="Genomic_DNA"/>
</dbReference>
<accession>A0A9P1G4M4</accession>
<protein>
    <submittedName>
        <fullName evidence="2">Uncharacterized protein</fullName>
    </submittedName>
</protein>
<evidence type="ECO:0000313" key="4">
    <source>
        <dbReference type="Proteomes" id="UP001152797"/>
    </source>
</evidence>
<dbReference type="AlphaFoldDB" id="A0A9P1G4M4"/>
<feature type="chain" id="PRO_5043272538" evidence="1">
    <location>
        <begin position="25"/>
        <end position="133"/>
    </location>
</feature>
<dbReference type="EMBL" id="CAMXCT030002300">
    <property type="protein sequence ID" value="CAL4784474.1"/>
    <property type="molecule type" value="Genomic_DNA"/>
</dbReference>
<sequence length="133" mass="15310">MASKPWIALKSLALWALLLRPSFLSPSLPQRQRPVRARPVRALEEPSEVELPWNAILEKWQGAAQQNFEIGGIPDLIPPGLQYNPDLRSYYEGDGAMDRMTYEDRPFRAFSDEERAGRPAFPWLGRSFGWEIR</sequence>
<comment type="caution">
    <text evidence="2">The sequence shown here is derived from an EMBL/GenBank/DDBJ whole genome shotgun (WGS) entry which is preliminary data.</text>
</comment>
<keyword evidence="1" id="KW-0732">Signal</keyword>
<dbReference type="Proteomes" id="UP001152797">
    <property type="component" value="Unassembled WGS sequence"/>
</dbReference>
<evidence type="ECO:0000256" key="1">
    <source>
        <dbReference type="SAM" id="SignalP"/>
    </source>
</evidence>
<reference evidence="3" key="2">
    <citation type="submission" date="2024-04" db="EMBL/GenBank/DDBJ databases">
        <authorList>
            <person name="Chen Y."/>
            <person name="Shah S."/>
            <person name="Dougan E. K."/>
            <person name="Thang M."/>
            <person name="Chan C."/>
        </authorList>
    </citation>
    <scope>NUCLEOTIDE SEQUENCE [LARGE SCALE GENOMIC DNA]</scope>
</reference>